<proteinExistence type="predicted"/>
<protein>
    <submittedName>
        <fullName evidence="1">Uncharacterized protein</fullName>
    </submittedName>
</protein>
<organism evidence="1 2">
    <name type="scientific">Chaetomium tenue</name>
    <dbReference type="NCBI Taxonomy" id="1854479"/>
    <lineage>
        <taxon>Eukaryota</taxon>
        <taxon>Fungi</taxon>
        <taxon>Dikarya</taxon>
        <taxon>Ascomycota</taxon>
        <taxon>Pezizomycotina</taxon>
        <taxon>Sordariomycetes</taxon>
        <taxon>Sordariomycetidae</taxon>
        <taxon>Sordariales</taxon>
        <taxon>Chaetomiaceae</taxon>
        <taxon>Chaetomium</taxon>
    </lineage>
</organism>
<keyword evidence="2" id="KW-1185">Reference proteome</keyword>
<reference evidence="1 2" key="1">
    <citation type="journal article" date="2021" name="Nat. Commun.">
        <title>Genetic determinants of endophytism in the Arabidopsis root mycobiome.</title>
        <authorList>
            <person name="Mesny F."/>
            <person name="Miyauchi S."/>
            <person name="Thiergart T."/>
            <person name="Pickel B."/>
            <person name="Atanasova L."/>
            <person name="Karlsson M."/>
            <person name="Huettel B."/>
            <person name="Barry K.W."/>
            <person name="Haridas S."/>
            <person name="Chen C."/>
            <person name="Bauer D."/>
            <person name="Andreopoulos W."/>
            <person name="Pangilinan J."/>
            <person name="LaButti K."/>
            <person name="Riley R."/>
            <person name="Lipzen A."/>
            <person name="Clum A."/>
            <person name="Drula E."/>
            <person name="Henrissat B."/>
            <person name="Kohler A."/>
            <person name="Grigoriev I.V."/>
            <person name="Martin F.M."/>
            <person name="Hacquard S."/>
        </authorList>
    </citation>
    <scope>NUCLEOTIDE SEQUENCE [LARGE SCALE GENOMIC DNA]</scope>
    <source>
        <strain evidence="1 2">MPI-SDFR-AT-0079</strain>
    </source>
</reference>
<sequence length="99" mass="10524">MKPYFAAVLALPAALAAPAAKPRHAIATTATAISPKHRAYTLVRLKCPANGPRMETVFTDAYCAQATGGNLSKAVCKSITLCKDPRIPETEIGTYYVLC</sequence>
<dbReference type="Proteomes" id="UP000724584">
    <property type="component" value="Unassembled WGS sequence"/>
</dbReference>
<comment type="caution">
    <text evidence="1">The sequence shown here is derived from an EMBL/GenBank/DDBJ whole genome shotgun (WGS) entry which is preliminary data.</text>
</comment>
<gene>
    <name evidence="1" type="ORF">F5144DRAFT_480295</name>
</gene>
<accession>A0ACB7PQN9</accession>
<evidence type="ECO:0000313" key="2">
    <source>
        <dbReference type="Proteomes" id="UP000724584"/>
    </source>
</evidence>
<dbReference type="EMBL" id="JAGIZQ010000001">
    <property type="protein sequence ID" value="KAH6649374.1"/>
    <property type="molecule type" value="Genomic_DNA"/>
</dbReference>
<name>A0ACB7PQN9_9PEZI</name>
<evidence type="ECO:0000313" key="1">
    <source>
        <dbReference type="EMBL" id="KAH6649374.1"/>
    </source>
</evidence>